<keyword evidence="5 7" id="KW-0963">Cytoplasm</keyword>
<dbReference type="AlphaFoldDB" id="A0A0M0KZ60"/>
<feature type="domain" description="PhoU" evidence="8">
    <location>
        <begin position="19"/>
        <end position="105"/>
    </location>
</feature>
<name>A0A0M0KZ60_9BACI</name>
<evidence type="ECO:0000256" key="6">
    <source>
        <dbReference type="ARBA" id="ARBA00022592"/>
    </source>
</evidence>
<dbReference type="SUPFAM" id="SSF109755">
    <property type="entry name" value="PhoU-like"/>
    <property type="match status" value="1"/>
</dbReference>
<dbReference type="PANTHER" id="PTHR42930:SF3">
    <property type="entry name" value="PHOSPHATE-SPECIFIC TRANSPORT SYSTEM ACCESSORY PROTEIN PHOU"/>
    <property type="match status" value="1"/>
</dbReference>
<feature type="domain" description="PhoU" evidence="8">
    <location>
        <begin position="121"/>
        <end position="206"/>
    </location>
</feature>
<dbReference type="InterPro" id="IPR026022">
    <property type="entry name" value="PhoU_dom"/>
</dbReference>
<dbReference type="GO" id="GO:0006817">
    <property type="term" value="P:phosphate ion transport"/>
    <property type="evidence" value="ECO:0007669"/>
    <property type="project" value="UniProtKB-KW"/>
</dbReference>
<dbReference type="GO" id="GO:0005737">
    <property type="term" value="C:cytoplasm"/>
    <property type="evidence" value="ECO:0007669"/>
    <property type="project" value="UniProtKB-SubCell"/>
</dbReference>
<comment type="similarity">
    <text evidence="2 7">Belongs to the PhoU family.</text>
</comment>
<dbReference type="GO" id="GO:0045936">
    <property type="term" value="P:negative regulation of phosphate metabolic process"/>
    <property type="evidence" value="ECO:0007669"/>
    <property type="project" value="InterPro"/>
</dbReference>
<evidence type="ECO:0000313" key="9">
    <source>
        <dbReference type="EMBL" id="KOO43912.1"/>
    </source>
</evidence>
<dbReference type="PANTHER" id="PTHR42930">
    <property type="entry name" value="PHOSPHATE-SPECIFIC TRANSPORT SYSTEM ACCESSORY PROTEIN PHOU"/>
    <property type="match status" value="1"/>
</dbReference>
<dbReference type="Gene3D" id="1.20.58.220">
    <property type="entry name" value="Phosphate transport system protein phou homolog 2, domain 2"/>
    <property type="match status" value="1"/>
</dbReference>
<organism evidence="9 10">
    <name type="scientific">Priestia koreensis</name>
    <dbReference type="NCBI Taxonomy" id="284581"/>
    <lineage>
        <taxon>Bacteria</taxon>
        <taxon>Bacillati</taxon>
        <taxon>Bacillota</taxon>
        <taxon>Bacilli</taxon>
        <taxon>Bacillales</taxon>
        <taxon>Bacillaceae</taxon>
        <taxon>Priestia</taxon>
    </lineage>
</organism>
<reference evidence="10" key="1">
    <citation type="submission" date="2015-08" db="EMBL/GenBank/DDBJ databases">
        <title>Fjat-14210 dsm16467.</title>
        <authorList>
            <person name="Liu B."/>
            <person name="Wang J."/>
            <person name="Zhu Y."/>
            <person name="Liu G."/>
            <person name="Chen Q."/>
            <person name="Chen Z."/>
            <person name="Lan J."/>
            <person name="Che J."/>
            <person name="Ge C."/>
            <person name="Shi H."/>
            <person name="Pan Z."/>
            <person name="Liu X."/>
        </authorList>
    </citation>
    <scope>NUCLEOTIDE SEQUENCE [LARGE SCALE GENOMIC DNA]</scope>
    <source>
        <strain evidence="10">DSM 16467</strain>
    </source>
</reference>
<evidence type="ECO:0000256" key="2">
    <source>
        <dbReference type="ARBA" id="ARBA00008107"/>
    </source>
</evidence>
<dbReference type="NCBIfam" id="TIGR02135">
    <property type="entry name" value="phoU_full"/>
    <property type="match status" value="1"/>
</dbReference>
<dbReference type="EMBL" id="LILC01000019">
    <property type="protein sequence ID" value="KOO43912.1"/>
    <property type="molecule type" value="Genomic_DNA"/>
</dbReference>
<proteinExistence type="inferred from homology"/>
<evidence type="ECO:0000256" key="7">
    <source>
        <dbReference type="PIRNR" id="PIRNR003107"/>
    </source>
</evidence>
<dbReference type="InterPro" id="IPR028366">
    <property type="entry name" value="PhoU"/>
</dbReference>
<evidence type="ECO:0000256" key="3">
    <source>
        <dbReference type="ARBA" id="ARBA00011738"/>
    </source>
</evidence>
<comment type="subcellular location">
    <subcellularLocation>
        <location evidence="1 7">Cytoplasm</location>
    </subcellularLocation>
</comment>
<dbReference type="Proteomes" id="UP000037558">
    <property type="component" value="Unassembled WGS sequence"/>
</dbReference>
<comment type="caution">
    <text evidence="9">The sequence shown here is derived from an EMBL/GenBank/DDBJ whole genome shotgun (WGS) entry which is preliminary data.</text>
</comment>
<dbReference type="GO" id="GO:0030643">
    <property type="term" value="P:intracellular phosphate ion homeostasis"/>
    <property type="evidence" value="ECO:0007669"/>
    <property type="project" value="InterPro"/>
</dbReference>
<evidence type="ECO:0000313" key="10">
    <source>
        <dbReference type="Proteomes" id="UP000037558"/>
    </source>
</evidence>
<dbReference type="FunFam" id="1.20.58.220:FF:000004">
    <property type="entry name" value="Phosphate-specific transport system accessory protein PhoU"/>
    <property type="match status" value="1"/>
</dbReference>
<protein>
    <recommendedName>
        <fullName evidence="7">Phosphate-specific transport system accessory protein PhoU</fullName>
    </recommendedName>
</protein>
<gene>
    <name evidence="9" type="ORF">AMD01_14370</name>
</gene>
<dbReference type="PIRSF" id="PIRSF003107">
    <property type="entry name" value="PhoU"/>
    <property type="match status" value="1"/>
</dbReference>
<sequence>MNVRKSFDLELKQLRDQLLNMAELAQKALDKAIYSLQHQDLQKAKQVLDEDNVINQMELDINNKAIAVMAKQAPVASDLRRIVVAIKISSDVERIGDLAVNIAKSTLRIGDQPLIKPIEDIPKMMQFVQQMLLDAVTAFYSEDVNFSKEIAAKDDTVDEMYGKIITELMELMAIRTSDVKQITELSFICRNIERVGDHITNISENIIYLVTGHLYDLNH</sequence>
<dbReference type="Pfam" id="PF01895">
    <property type="entry name" value="PhoU"/>
    <property type="match status" value="2"/>
</dbReference>
<dbReference type="PATRIC" id="fig|284581.3.peg.3941"/>
<dbReference type="InterPro" id="IPR038078">
    <property type="entry name" value="PhoU-like_sf"/>
</dbReference>
<keyword evidence="10" id="KW-1185">Reference proteome</keyword>
<keyword evidence="4 7" id="KW-0813">Transport</keyword>
<keyword evidence="6 7" id="KW-0592">Phosphate transport</keyword>
<evidence type="ECO:0000256" key="4">
    <source>
        <dbReference type="ARBA" id="ARBA00022448"/>
    </source>
</evidence>
<evidence type="ECO:0000259" key="8">
    <source>
        <dbReference type="Pfam" id="PF01895"/>
    </source>
</evidence>
<dbReference type="OrthoDB" id="9814256at2"/>
<dbReference type="RefSeq" id="WP_053402113.1">
    <property type="nucleotide sequence ID" value="NZ_CP061868.1"/>
</dbReference>
<accession>A0A0M0KZ60</accession>
<evidence type="ECO:0000256" key="5">
    <source>
        <dbReference type="ARBA" id="ARBA00022490"/>
    </source>
</evidence>
<evidence type="ECO:0000256" key="1">
    <source>
        <dbReference type="ARBA" id="ARBA00004496"/>
    </source>
</evidence>
<dbReference type="STRING" id="284581.AMD01_14370"/>
<comment type="function">
    <text evidence="7">Plays a role in the regulation of phosphate uptake.</text>
</comment>
<comment type="subunit">
    <text evidence="3 7">Homodimer.</text>
</comment>